<proteinExistence type="predicted"/>
<protein>
    <submittedName>
        <fullName evidence="1">Uncharacterized protein</fullName>
    </submittedName>
</protein>
<dbReference type="AlphaFoldDB" id="A0A0A1UNL6"/>
<dbReference type="Proteomes" id="UP000030151">
    <property type="component" value="Unassembled WGS sequence"/>
</dbReference>
<name>A0A0A1UNL6_9HYPO</name>
<organism evidence="1 2">
    <name type="scientific">Metarhizium robertsii</name>
    <dbReference type="NCBI Taxonomy" id="568076"/>
    <lineage>
        <taxon>Eukaryota</taxon>
        <taxon>Fungi</taxon>
        <taxon>Dikarya</taxon>
        <taxon>Ascomycota</taxon>
        <taxon>Pezizomycotina</taxon>
        <taxon>Sordariomycetes</taxon>
        <taxon>Hypocreomycetidae</taxon>
        <taxon>Hypocreales</taxon>
        <taxon>Clavicipitaceae</taxon>
        <taxon>Metarhizium</taxon>
    </lineage>
</organism>
<comment type="caution">
    <text evidence="1">The sequence shown here is derived from an EMBL/GenBank/DDBJ whole genome shotgun (WGS) entry which is preliminary data.</text>
</comment>
<evidence type="ECO:0000313" key="1">
    <source>
        <dbReference type="EMBL" id="EXU96906.1"/>
    </source>
</evidence>
<sequence length="56" mass="6275">MCCGMKNNATELVNYSKATVWQCCGCSNGWWSVDLDYFCPHCLVPRCTNCQYAAQG</sequence>
<reference evidence="1 2" key="1">
    <citation type="submission" date="2014-02" db="EMBL/GenBank/DDBJ databases">
        <title>The genome sequence of the entomopathogenic fungus Metarhizium robertsii ARSEF 2575.</title>
        <authorList>
            <person name="Giuliano Garisto Donzelli B."/>
            <person name="Roe B.A."/>
            <person name="Macmil S.L."/>
            <person name="Krasnoff S.B."/>
            <person name="Gibson D.M."/>
        </authorList>
    </citation>
    <scope>NUCLEOTIDE SEQUENCE [LARGE SCALE GENOMIC DNA]</scope>
    <source>
        <strain evidence="1 2">ARSEF 2575</strain>
    </source>
</reference>
<evidence type="ECO:0000313" key="2">
    <source>
        <dbReference type="Proteomes" id="UP000030151"/>
    </source>
</evidence>
<dbReference type="EMBL" id="JELW01000043">
    <property type="protein sequence ID" value="EXU96906.1"/>
    <property type="molecule type" value="Genomic_DNA"/>
</dbReference>
<dbReference type="HOGENOM" id="CLU_3014680_0_0_1"/>
<gene>
    <name evidence="1" type="ORF">X797_009989</name>
</gene>
<accession>A0A0A1UNL6</accession>